<keyword evidence="3" id="KW-1185">Reference proteome</keyword>
<feature type="transmembrane region" description="Helical" evidence="1">
    <location>
        <begin position="62"/>
        <end position="81"/>
    </location>
</feature>
<dbReference type="EMBL" id="HF559394">
    <property type="protein sequence ID" value="CCP23961.1"/>
    <property type="molecule type" value="Genomic_DNA"/>
</dbReference>
<keyword evidence="1" id="KW-1133">Transmembrane helix</keyword>
<reference evidence="3" key="1">
    <citation type="journal article" date="2013" name="Genome Announc.">
        <title>Complete genome sequence of Mycoplasma cynos strain C142.</title>
        <authorList>
            <person name="Walker C.A."/>
            <person name="Mannering S.A."/>
            <person name="Shields S."/>
            <person name="Blake D.P."/>
            <person name="Brownlie J."/>
        </authorList>
    </citation>
    <scope>NUCLEOTIDE SEQUENCE [LARGE SCALE GENOMIC DNA]</scope>
    <source>
        <strain evidence="3">C142</strain>
    </source>
</reference>
<name>L0RWG7_MYCC1</name>
<dbReference type="Proteomes" id="UP000010466">
    <property type="component" value="Chromosome"/>
</dbReference>
<keyword evidence="1" id="KW-0472">Membrane</keyword>
<proteinExistence type="predicted"/>
<sequence length="92" mass="10786">MSFINVLNILKSVSLLNENLMFFSSKLFFIINSFKLFAYLITNSCDLGVNIFKNDGTNQNPVSVWFIFNLIISFNILVYFFKKIVYPIIIIW</sequence>
<keyword evidence="1" id="KW-0812">Transmembrane</keyword>
<evidence type="ECO:0000313" key="3">
    <source>
        <dbReference type="Proteomes" id="UP000010466"/>
    </source>
</evidence>
<dbReference type="AlphaFoldDB" id="L0RWG7"/>
<evidence type="ECO:0000256" key="1">
    <source>
        <dbReference type="SAM" id="Phobius"/>
    </source>
</evidence>
<organism evidence="2 3">
    <name type="scientific">Mycoplasmopsis cynos (strain C142)</name>
    <name type="common">Mycoplasma cynos</name>
    <dbReference type="NCBI Taxonomy" id="1246955"/>
    <lineage>
        <taxon>Bacteria</taxon>
        <taxon>Bacillati</taxon>
        <taxon>Mycoplasmatota</taxon>
        <taxon>Mycoplasmoidales</taxon>
        <taxon>Metamycoplasmataceae</taxon>
        <taxon>Mycoplasmopsis</taxon>
    </lineage>
</organism>
<evidence type="ECO:0000313" key="2">
    <source>
        <dbReference type="EMBL" id="CCP23961.1"/>
    </source>
</evidence>
<dbReference type="KEGG" id="mcy:MCYN_0229"/>
<accession>L0RWG7</accession>
<protein>
    <submittedName>
        <fullName evidence="2">Uncharacterized protein</fullName>
    </submittedName>
</protein>
<dbReference type="HOGENOM" id="CLU_2410041_0_0_14"/>
<feature type="transmembrane region" description="Helical" evidence="1">
    <location>
        <begin position="20"/>
        <end position="42"/>
    </location>
</feature>
<gene>
    <name evidence="2" type="primary">MCYN0229</name>
    <name evidence="2" type="ordered locus">MCYN_0229</name>
</gene>